<dbReference type="AlphaFoldDB" id="A0A4R2GT84"/>
<accession>A0A4R2GT84</accession>
<dbReference type="Proteomes" id="UP000294881">
    <property type="component" value="Unassembled WGS sequence"/>
</dbReference>
<proteinExistence type="predicted"/>
<keyword evidence="2" id="KW-0418">Kinase</keyword>
<name>A0A4R2GT84_9HYPH</name>
<evidence type="ECO:0000313" key="2">
    <source>
        <dbReference type="EMBL" id="TCO13671.1"/>
    </source>
</evidence>
<dbReference type="PANTHER" id="PTHR21310:SF57">
    <property type="entry name" value="BLR2944 PROTEIN"/>
    <property type="match status" value="1"/>
</dbReference>
<dbReference type="Gene3D" id="3.90.1200.10">
    <property type="match status" value="1"/>
</dbReference>
<protein>
    <submittedName>
        <fullName evidence="2">Aminoglycoside phosphotransferase (APT) family kinase protein</fullName>
    </submittedName>
</protein>
<keyword evidence="3" id="KW-1185">Reference proteome</keyword>
<organism evidence="2 3">
    <name type="scientific">Camelimonas lactis</name>
    <dbReference type="NCBI Taxonomy" id="659006"/>
    <lineage>
        <taxon>Bacteria</taxon>
        <taxon>Pseudomonadati</taxon>
        <taxon>Pseudomonadota</taxon>
        <taxon>Alphaproteobacteria</taxon>
        <taxon>Hyphomicrobiales</taxon>
        <taxon>Chelatococcaceae</taxon>
        <taxon>Camelimonas</taxon>
    </lineage>
</organism>
<dbReference type="EMBL" id="SLWL01000005">
    <property type="protein sequence ID" value="TCO13671.1"/>
    <property type="molecule type" value="Genomic_DNA"/>
</dbReference>
<dbReference type="InterPro" id="IPR041726">
    <property type="entry name" value="ACAD10_11_N"/>
</dbReference>
<dbReference type="CDD" id="cd05154">
    <property type="entry name" value="ACAD10_11_N-like"/>
    <property type="match status" value="1"/>
</dbReference>
<dbReference type="InterPro" id="IPR051678">
    <property type="entry name" value="AGP_Transferase"/>
</dbReference>
<dbReference type="InterPro" id="IPR002575">
    <property type="entry name" value="Aminoglycoside_PTrfase"/>
</dbReference>
<evidence type="ECO:0000313" key="3">
    <source>
        <dbReference type="Proteomes" id="UP000294881"/>
    </source>
</evidence>
<dbReference type="RefSeq" id="WP_132005527.1">
    <property type="nucleotide sequence ID" value="NZ_JBHUNN010000002.1"/>
</dbReference>
<dbReference type="Pfam" id="PF01636">
    <property type="entry name" value="APH"/>
    <property type="match status" value="1"/>
</dbReference>
<dbReference type="InterPro" id="IPR011009">
    <property type="entry name" value="Kinase-like_dom_sf"/>
</dbReference>
<sequence>MTSNAPFSQAELAERLGRVVARRIGGTGEILELRRLTGGATKQTWAFSSVIDGGRRDYILQMVGELPSVDSDHPRAGMPRVAGRDETLLMLAGMSAGVPTPPVRVAFDASDGLGAGHITDFVPGETIARKLLREPEYAELRRKFAYQCGEAVGKLHRIDPASLPFLAPFGAEVQVAKYKKIYHGFGYAIPALDVAFAWAEANLPRGVPNSVVHGDFRMGNIICGPEGIRAVLDWELACIGDPIADLGWLCTNTWRFGGKQPVGGVGTREDLVAGYEAASGRKVDPAHLEFWEAWGSVKWAVMCLLKGQAHKRDASERTVEAFAIGRRMEEPLYDFYQYLTRRG</sequence>
<comment type="caution">
    <text evidence="2">The sequence shown here is derived from an EMBL/GenBank/DDBJ whole genome shotgun (WGS) entry which is preliminary data.</text>
</comment>
<dbReference type="OrthoDB" id="3806873at2"/>
<keyword evidence="2" id="KW-0808">Transferase</keyword>
<evidence type="ECO:0000259" key="1">
    <source>
        <dbReference type="Pfam" id="PF01636"/>
    </source>
</evidence>
<gene>
    <name evidence="2" type="ORF">EV666_10538</name>
</gene>
<reference evidence="2 3" key="1">
    <citation type="submission" date="2019-03" db="EMBL/GenBank/DDBJ databases">
        <title>Genomic Encyclopedia of Type Strains, Phase IV (KMG-IV): sequencing the most valuable type-strain genomes for metagenomic binning, comparative biology and taxonomic classification.</title>
        <authorList>
            <person name="Goeker M."/>
        </authorList>
    </citation>
    <scope>NUCLEOTIDE SEQUENCE [LARGE SCALE GENOMIC DNA]</scope>
    <source>
        <strain evidence="2 3">DSM 22958</strain>
    </source>
</reference>
<dbReference type="PANTHER" id="PTHR21310">
    <property type="entry name" value="AMINOGLYCOSIDE PHOSPHOTRANSFERASE-RELATED-RELATED"/>
    <property type="match status" value="1"/>
</dbReference>
<feature type="domain" description="Aminoglycoside phosphotransferase" evidence="1">
    <location>
        <begin position="33"/>
        <end position="265"/>
    </location>
</feature>
<dbReference type="SUPFAM" id="SSF56112">
    <property type="entry name" value="Protein kinase-like (PK-like)"/>
    <property type="match status" value="1"/>
</dbReference>
<dbReference type="GO" id="GO:0016301">
    <property type="term" value="F:kinase activity"/>
    <property type="evidence" value="ECO:0007669"/>
    <property type="project" value="UniProtKB-KW"/>
</dbReference>